<dbReference type="AlphaFoldDB" id="A0A2T7NWI3"/>
<proteinExistence type="predicted"/>
<evidence type="ECO:0000256" key="1">
    <source>
        <dbReference type="SAM" id="MobiDB-lite"/>
    </source>
</evidence>
<evidence type="ECO:0008006" key="5">
    <source>
        <dbReference type="Google" id="ProtNLM"/>
    </source>
</evidence>
<accession>A0A2T7NWI3</accession>
<dbReference type="Proteomes" id="UP000245119">
    <property type="component" value="Linkage Group LG8"/>
</dbReference>
<sequence>MLPLTPVIVLLILFVVLIVCCLCRAKAGSGRLFSDDSLRRSRHHTNTCVIEIISLPHSVPLPSSHGHGRPNGRSVRSGYDEVIDLPPPYPTVVADLKSVSDKDDAPEWPPSYDEAAAETLPTPAPCDAHVTSTGDDAMTSQNRITLGNT</sequence>
<gene>
    <name evidence="3" type="ORF">C0Q70_13185</name>
</gene>
<dbReference type="EMBL" id="PZQS01000008">
    <property type="protein sequence ID" value="PVD25529.1"/>
    <property type="molecule type" value="Genomic_DNA"/>
</dbReference>
<protein>
    <recommendedName>
        <fullName evidence="5">Secreted protein</fullName>
    </recommendedName>
</protein>
<name>A0A2T7NWI3_POMCA</name>
<reference evidence="3 4" key="1">
    <citation type="submission" date="2018-04" db="EMBL/GenBank/DDBJ databases">
        <title>The genome of golden apple snail Pomacea canaliculata provides insight into stress tolerance and invasive adaptation.</title>
        <authorList>
            <person name="Liu C."/>
            <person name="Liu B."/>
            <person name="Ren Y."/>
            <person name="Zhang Y."/>
            <person name="Wang H."/>
            <person name="Li S."/>
            <person name="Jiang F."/>
            <person name="Yin L."/>
            <person name="Zhang G."/>
            <person name="Qian W."/>
            <person name="Fan W."/>
        </authorList>
    </citation>
    <scope>NUCLEOTIDE SEQUENCE [LARGE SCALE GENOMIC DNA]</scope>
    <source>
        <strain evidence="3">SZHN2017</strain>
        <tissue evidence="3">Muscle</tissue>
    </source>
</reference>
<keyword evidence="4" id="KW-1185">Reference proteome</keyword>
<evidence type="ECO:0000256" key="2">
    <source>
        <dbReference type="SAM" id="SignalP"/>
    </source>
</evidence>
<feature type="compositionally biased region" description="Polar residues" evidence="1">
    <location>
        <begin position="130"/>
        <end position="149"/>
    </location>
</feature>
<evidence type="ECO:0000313" key="4">
    <source>
        <dbReference type="Proteomes" id="UP000245119"/>
    </source>
</evidence>
<comment type="caution">
    <text evidence="3">The sequence shown here is derived from an EMBL/GenBank/DDBJ whole genome shotgun (WGS) entry which is preliminary data.</text>
</comment>
<feature type="region of interest" description="Disordered" evidence="1">
    <location>
        <begin position="99"/>
        <end position="149"/>
    </location>
</feature>
<feature type="chain" id="PRO_5015427491" description="Secreted protein" evidence="2">
    <location>
        <begin position="26"/>
        <end position="149"/>
    </location>
</feature>
<organism evidence="3 4">
    <name type="scientific">Pomacea canaliculata</name>
    <name type="common">Golden apple snail</name>
    <dbReference type="NCBI Taxonomy" id="400727"/>
    <lineage>
        <taxon>Eukaryota</taxon>
        <taxon>Metazoa</taxon>
        <taxon>Spiralia</taxon>
        <taxon>Lophotrochozoa</taxon>
        <taxon>Mollusca</taxon>
        <taxon>Gastropoda</taxon>
        <taxon>Caenogastropoda</taxon>
        <taxon>Architaenioglossa</taxon>
        <taxon>Ampullarioidea</taxon>
        <taxon>Ampullariidae</taxon>
        <taxon>Pomacea</taxon>
    </lineage>
</organism>
<keyword evidence="2" id="KW-0732">Signal</keyword>
<feature type="signal peptide" evidence="2">
    <location>
        <begin position="1"/>
        <end position="25"/>
    </location>
</feature>
<feature type="region of interest" description="Disordered" evidence="1">
    <location>
        <begin position="59"/>
        <end position="80"/>
    </location>
</feature>
<evidence type="ECO:0000313" key="3">
    <source>
        <dbReference type="EMBL" id="PVD25529.1"/>
    </source>
</evidence>